<evidence type="ECO:0000256" key="3">
    <source>
        <dbReference type="ARBA" id="ARBA00023125"/>
    </source>
</evidence>
<dbReference type="PANTHER" id="PTHR30346">
    <property type="entry name" value="TRANSCRIPTIONAL DUAL REGULATOR HCAR-RELATED"/>
    <property type="match status" value="1"/>
</dbReference>
<dbReference type="SUPFAM" id="SSF46785">
    <property type="entry name" value="Winged helix' DNA-binding domain"/>
    <property type="match status" value="1"/>
</dbReference>
<dbReference type="RefSeq" id="WP_344002331.1">
    <property type="nucleotide sequence ID" value="NZ_BAAAMY010000001.1"/>
</dbReference>
<name>A0ABP5A5W0_9ACTN</name>
<dbReference type="Gene3D" id="1.10.10.10">
    <property type="entry name" value="Winged helix-like DNA-binding domain superfamily/Winged helix DNA-binding domain"/>
    <property type="match status" value="1"/>
</dbReference>
<comment type="similarity">
    <text evidence="1">Belongs to the LysR transcriptional regulatory family.</text>
</comment>
<dbReference type="InterPro" id="IPR036390">
    <property type="entry name" value="WH_DNA-bd_sf"/>
</dbReference>
<dbReference type="Gene3D" id="3.40.190.10">
    <property type="entry name" value="Periplasmic binding protein-like II"/>
    <property type="match status" value="2"/>
</dbReference>
<dbReference type="InterPro" id="IPR005119">
    <property type="entry name" value="LysR_subst-bd"/>
</dbReference>
<dbReference type="InterPro" id="IPR036388">
    <property type="entry name" value="WH-like_DNA-bd_sf"/>
</dbReference>
<sequence length="294" mass="30878">MELRVLRYVIAVAEEEHFGRAAQRVHVAQSALSQQVARLEAELGVRLFERTTRRVAVTDAGRTFVDHARGVVAGADRAAAEMRAVAEGRAGVVSVGFVGSATYDVLPRLAREVRAQLPDVELRLRGELLNPALVAGVLDGTVDLALVRPAAFPEPLTSEPLRTEPLVVALPATHPLAVGRGPVELADLGAETFVVHPAGELSSMNRVVLDACRDAGFTPVETIEVGETSTLAVSVAAGLGVALVPAPVRSLQLGGVVYRDLRDAPTIGLTLLSRSPDASPAVARVARVARDVVG</sequence>
<evidence type="ECO:0000259" key="5">
    <source>
        <dbReference type="PROSITE" id="PS50931"/>
    </source>
</evidence>
<organism evidence="6 7">
    <name type="scientific">Nocardioides lentus</name>
    <dbReference type="NCBI Taxonomy" id="338077"/>
    <lineage>
        <taxon>Bacteria</taxon>
        <taxon>Bacillati</taxon>
        <taxon>Actinomycetota</taxon>
        <taxon>Actinomycetes</taxon>
        <taxon>Propionibacteriales</taxon>
        <taxon>Nocardioidaceae</taxon>
        <taxon>Nocardioides</taxon>
    </lineage>
</organism>
<dbReference type="Pfam" id="PF03466">
    <property type="entry name" value="LysR_substrate"/>
    <property type="match status" value="1"/>
</dbReference>
<evidence type="ECO:0000313" key="6">
    <source>
        <dbReference type="EMBL" id="GAA1904655.1"/>
    </source>
</evidence>
<dbReference type="PANTHER" id="PTHR30346:SF28">
    <property type="entry name" value="HTH-TYPE TRANSCRIPTIONAL REGULATOR CYNR"/>
    <property type="match status" value="1"/>
</dbReference>
<evidence type="ECO:0000256" key="2">
    <source>
        <dbReference type="ARBA" id="ARBA00023015"/>
    </source>
</evidence>
<dbReference type="PRINTS" id="PR00039">
    <property type="entry name" value="HTHLYSR"/>
</dbReference>
<keyword evidence="4" id="KW-0804">Transcription</keyword>
<protein>
    <submittedName>
        <fullName evidence="6">LysR substrate-binding domain-containing protein</fullName>
    </submittedName>
</protein>
<dbReference type="EMBL" id="BAAAMY010000001">
    <property type="protein sequence ID" value="GAA1904655.1"/>
    <property type="molecule type" value="Genomic_DNA"/>
</dbReference>
<proteinExistence type="inferred from homology"/>
<evidence type="ECO:0000256" key="4">
    <source>
        <dbReference type="ARBA" id="ARBA00023163"/>
    </source>
</evidence>
<dbReference type="Proteomes" id="UP001501612">
    <property type="component" value="Unassembled WGS sequence"/>
</dbReference>
<accession>A0ABP5A5W0</accession>
<keyword evidence="2" id="KW-0805">Transcription regulation</keyword>
<feature type="domain" description="HTH lysR-type" evidence="5">
    <location>
        <begin position="1"/>
        <end position="58"/>
    </location>
</feature>
<dbReference type="PROSITE" id="PS50931">
    <property type="entry name" value="HTH_LYSR"/>
    <property type="match status" value="1"/>
</dbReference>
<keyword evidence="7" id="KW-1185">Reference proteome</keyword>
<dbReference type="InterPro" id="IPR000847">
    <property type="entry name" value="LysR_HTH_N"/>
</dbReference>
<dbReference type="SUPFAM" id="SSF53850">
    <property type="entry name" value="Periplasmic binding protein-like II"/>
    <property type="match status" value="1"/>
</dbReference>
<evidence type="ECO:0000256" key="1">
    <source>
        <dbReference type="ARBA" id="ARBA00009437"/>
    </source>
</evidence>
<reference evidence="7" key="1">
    <citation type="journal article" date="2019" name="Int. J. Syst. Evol. Microbiol.">
        <title>The Global Catalogue of Microorganisms (GCM) 10K type strain sequencing project: providing services to taxonomists for standard genome sequencing and annotation.</title>
        <authorList>
            <consortium name="The Broad Institute Genomics Platform"/>
            <consortium name="The Broad Institute Genome Sequencing Center for Infectious Disease"/>
            <person name="Wu L."/>
            <person name="Ma J."/>
        </authorList>
    </citation>
    <scope>NUCLEOTIDE SEQUENCE [LARGE SCALE GENOMIC DNA]</scope>
    <source>
        <strain evidence="7">JCM 14046</strain>
    </source>
</reference>
<comment type="caution">
    <text evidence="6">The sequence shown here is derived from an EMBL/GenBank/DDBJ whole genome shotgun (WGS) entry which is preliminary data.</text>
</comment>
<evidence type="ECO:0000313" key="7">
    <source>
        <dbReference type="Proteomes" id="UP001501612"/>
    </source>
</evidence>
<gene>
    <name evidence="6" type="ORF">GCM10009737_01640</name>
</gene>
<dbReference type="CDD" id="cd08414">
    <property type="entry name" value="PBP2_LTTR_aromatics_like"/>
    <property type="match status" value="1"/>
</dbReference>
<keyword evidence="3" id="KW-0238">DNA-binding</keyword>
<dbReference type="Pfam" id="PF00126">
    <property type="entry name" value="HTH_1"/>
    <property type="match status" value="1"/>
</dbReference>